<dbReference type="PANTHER" id="PTHR23091:SF4">
    <property type="entry name" value="N-TERMINAL AMINO-ACID N(ALPHA)-ACETYLTRANSFERASE NATA"/>
    <property type="match status" value="1"/>
</dbReference>
<evidence type="ECO:0000256" key="5">
    <source>
        <dbReference type="SAM" id="SignalP"/>
    </source>
</evidence>
<dbReference type="Pfam" id="PF00583">
    <property type="entry name" value="Acetyltransf_1"/>
    <property type="match status" value="1"/>
</dbReference>
<feature type="signal peptide" evidence="5">
    <location>
        <begin position="1"/>
        <end position="22"/>
    </location>
</feature>
<dbReference type="InterPro" id="IPR016181">
    <property type="entry name" value="Acyl_CoA_acyltransferase"/>
</dbReference>
<evidence type="ECO:0000313" key="7">
    <source>
        <dbReference type="EMBL" id="CAE4597855.1"/>
    </source>
</evidence>
<evidence type="ECO:0000256" key="1">
    <source>
        <dbReference type="ARBA" id="ARBA00022679"/>
    </source>
</evidence>
<sequence length="382" mass="41847">MKRPADQAKLLFLYLLRSSAEALATQNPATGSSKVASSAAAAAAASRSAPSLDGHINLRLARRADVPSIQRCNLATLPENYNANFYANHMKLFPELALVAEHIPSGCDTSSGGGGKLFGKYDPSPTTRTPEIIGYVLGKVDEKPVQYPPREFLYPPSTVPGLDDDEEESLLAHMIESQRIPRTETLGHVTSLAVLSDYRRRGLAATLMNQLHQHMRECYGADAVGLHVRVSNRAATRLYCEGMGYEVADVIPQYYQDGEDAYFMKKIFEEEEDVIIDVDSDNEFDSVSTNGNGQRAWGGKVRRGLSNLRLTINRGDGVLPARSSGKAVWETGPLQFRLPRTVVDFAEEDDDTASSSSQSSSSSSLQEEEVYEEQHQVISGNL</sequence>
<dbReference type="AlphaFoldDB" id="A0A7S4V9L4"/>
<dbReference type="GO" id="GO:0031415">
    <property type="term" value="C:NatA complex"/>
    <property type="evidence" value="ECO:0007669"/>
    <property type="project" value="InterPro"/>
</dbReference>
<keyword evidence="5" id="KW-0732">Signal</keyword>
<evidence type="ECO:0000259" key="6">
    <source>
        <dbReference type="PROSITE" id="PS51186"/>
    </source>
</evidence>
<evidence type="ECO:0000256" key="2">
    <source>
        <dbReference type="ARBA" id="ARBA00023315"/>
    </source>
</evidence>
<dbReference type="SUPFAM" id="SSF55729">
    <property type="entry name" value="Acyl-CoA N-acyltransferases (Nat)"/>
    <property type="match status" value="1"/>
</dbReference>
<accession>A0A7S4V9L4</accession>
<feature type="chain" id="PRO_5031529750" description="N-acetyltransferase domain-containing protein" evidence="5">
    <location>
        <begin position="23"/>
        <end position="382"/>
    </location>
</feature>
<evidence type="ECO:0000256" key="3">
    <source>
        <dbReference type="ARBA" id="ARBA00025786"/>
    </source>
</evidence>
<protein>
    <recommendedName>
        <fullName evidence="6">N-acetyltransferase domain-containing protein</fullName>
    </recommendedName>
</protein>
<organism evidence="7">
    <name type="scientific">Ditylum brightwellii</name>
    <dbReference type="NCBI Taxonomy" id="49249"/>
    <lineage>
        <taxon>Eukaryota</taxon>
        <taxon>Sar</taxon>
        <taxon>Stramenopiles</taxon>
        <taxon>Ochrophyta</taxon>
        <taxon>Bacillariophyta</taxon>
        <taxon>Mediophyceae</taxon>
        <taxon>Lithodesmiophycidae</taxon>
        <taxon>Lithodesmiales</taxon>
        <taxon>Lithodesmiaceae</taxon>
        <taxon>Ditylum</taxon>
    </lineage>
</organism>
<feature type="region of interest" description="Disordered" evidence="4">
    <location>
        <begin position="347"/>
        <end position="382"/>
    </location>
</feature>
<feature type="compositionally biased region" description="Low complexity" evidence="4">
    <location>
        <begin position="354"/>
        <end position="364"/>
    </location>
</feature>
<dbReference type="InterPro" id="IPR045047">
    <property type="entry name" value="Ard1-like"/>
</dbReference>
<dbReference type="EMBL" id="HBNS01012364">
    <property type="protein sequence ID" value="CAE4597855.1"/>
    <property type="molecule type" value="Transcribed_RNA"/>
</dbReference>
<dbReference type="GO" id="GO:1990189">
    <property type="term" value="F:protein N-terminal-serine acetyltransferase activity"/>
    <property type="evidence" value="ECO:0007669"/>
    <property type="project" value="TreeGrafter"/>
</dbReference>
<dbReference type="PANTHER" id="PTHR23091">
    <property type="entry name" value="N-TERMINAL ACETYLTRANSFERASE"/>
    <property type="match status" value="1"/>
</dbReference>
<comment type="similarity">
    <text evidence="3">Belongs to the acetyltransferase family. ARD1 subfamily.</text>
</comment>
<evidence type="ECO:0000256" key="4">
    <source>
        <dbReference type="SAM" id="MobiDB-lite"/>
    </source>
</evidence>
<dbReference type="CDD" id="cd04301">
    <property type="entry name" value="NAT_SF"/>
    <property type="match status" value="1"/>
</dbReference>
<dbReference type="GO" id="GO:1990190">
    <property type="term" value="F:protein-N-terminal-glutamate acetyltransferase activity"/>
    <property type="evidence" value="ECO:0007669"/>
    <property type="project" value="TreeGrafter"/>
</dbReference>
<dbReference type="InterPro" id="IPR000182">
    <property type="entry name" value="GNAT_dom"/>
</dbReference>
<reference evidence="7" key="1">
    <citation type="submission" date="2021-01" db="EMBL/GenBank/DDBJ databases">
        <authorList>
            <person name="Corre E."/>
            <person name="Pelletier E."/>
            <person name="Niang G."/>
            <person name="Scheremetjew M."/>
            <person name="Finn R."/>
            <person name="Kale V."/>
            <person name="Holt S."/>
            <person name="Cochrane G."/>
            <person name="Meng A."/>
            <person name="Brown T."/>
            <person name="Cohen L."/>
        </authorList>
    </citation>
    <scope>NUCLEOTIDE SEQUENCE</scope>
    <source>
        <strain evidence="7">GSO104</strain>
    </source>
</reference>
<keyword evidence="2" id="KW-0012">Acyltransferase</keyword>
<dbReference type="Gene3D" id="3.40.630.30">
    <property type="match status" value="1"/>
</dbReference>
<dbReference type="PROSITE" id="PS51186">
    <property type="entry name" value="GNAT"/>
    <property type="match status" value="1"/>
</dbReference>
<feature type="domain" description="N-acetyltransferase" evidence="6">
    <location>
        <begin position="119"/>
        <end position="269"/>
    </location>
</feature>
<name>A0A7S4V9L4_9STRA</name>
<gene>
    <name evidence="7" type="ORF">DBRI00130_LOCUS9979</name>
</gene>
<keyword evidence="1" id="KW-0808">Transferase</keyword>
<proteinExistence type="inferred from homology"/>